<evidence type="ECO:0000256" key="2">
    <source>
        <dbReference type="ARBA" id="ARBA00022737"/>
    </source>
</evidence>
<evidence type="ECO:0000313" key="4">
    <source>
        <dbReference type="EMBL" id="MBK0371048.1"/>
    </source>
</evidence>
<dbReference type="PANTHER" id="PTHR11364:SF27">
    <property type="entry name" value="SULFURTRANSFERASE"/>
    <property type="match status" value="1"/>
</dbReference>
<dbReference type="SMART" id="SM00450">
    <property type="entry name" value="RHOD"/>
    <property type="match status" value="2"/>
</dbReference>
<dbReference type="Pfam" id="PF00581">
    <property type="entry name" value="Rhodanese"/>
    <property type="match status" value="2"/>
</dbReference>
<keyword evidence="2" id="KW-0677">Repeat</keyword>
<organism evidence="4 5">
    <name type="scientific">Flavobacterium agrisoli</name>
    <dbReference type="NCBI Taxonomy" id="2793066"/>
    <lineage>
        <taxon>Bacteria</taxon>
        <taxon>Pseudomonadati</taxon>
        <taxon>Bacteroidota</taxon>
        <taxon>Flavobacteriia</taxon>
        <taxon>Flavobacteriales</taxon>
        <taxon>Flavobacteriaceae</taxon>
        <taxon>Flavobacterium</taxon>
    </lineage>
</organism>
<dbReference type="EMBL" id="JAEHFV010000008">
    <property type="protein sequence ID" value="MBK0371048.1"/>
    <property type="molecule type" value="Genomic_DNA"/>
</dbReference>
<evidence type="ECO:0000313" key="5">
    <source>
        <dbReference type="Proteomes" id="UP000609172"/>
    </source>
</evidence>
<feature type="domain" description="Rhodanese" evidence="3">
    <location>
        <begin position="40"/>
        <end position="130"/>
    </location>
</feature>
<dbReference type="AlphaFoldDB" id="A0A934PQ56"/>
<proteinExistence type="predicted"/>
<dbReference type="Gene3D" id="3.40.250.10">
    <property type="entry name" value="Rhodanese-like domain"/>
    <property type="match status" value="2"/>
</dbReference>
<name>A0A934PQ56_9FLAO</name>
<dbReference type="PROSITE" id="PS50206">
    <property type="entry name" value="RHODANESE_3"/>
    <property type="match status" value="2"/>
</dbReference>
<dbReference type="RefSeq" id="WP_200107173.1">
    <property type="nucleotide sequence ID" value="NZ_JAEHFV010000008.1"/>
</dbReference>
<dbReference type="SUPFAM" id="SSF52821">
    <property type="entry name" value="Rhodanese/Cell cycle control phosphatase"/>
    <property type="match status" value="2"/>
</dbReference>
<dbReference type="PANTHER" id="PTHR11364">
    <property type="entry name" value="THIOSULFATE SULFERTANSFERASE"/>
    <property type="match status" value="1"/>
</dbReference>
<reference evidence="4" key="1">
    <citation type="submission" date="2020-12" db="EMBL/GenBank/DDBJ databases">
        <title>Bacterial novel species Flavobacterium sp. SE-1-e isolated from soil.</title>
        <authorList>
            <person name="Jung H.-Y."/>
        </authorList>
    </citation>
    <scope>NUCLEOTIDE SEQUENCE</scope>
    <source>
        <strain evidence="4">SE-1-e</strain>
    </source>
</reference>
<dbReference type="GO" id="GO:0004792">
    <property type="term" value="F:thiosulfate-cyanide sulfurtransferase activity"/>
    <property type="evidence" value="ECO:0007669"/>
    <property type="project" value="TreeGrafter"/>
</dbReference>
<dbReference type="InterPro" id="IPR045078">
    <property type="entry name" value="TST/MPST-like"/>
</dbReference>
<dbReference type="CDD" id="cd01448">
    <property type="entry name" value="TST_Repeat_1"/>
    <property type="match status" value="1"/>
</dbReference>
<comment type="caution">
    <text evidence="4">The sequence shown here is derived from an EMBL/GenBank/DDBJ whole genome shotgun (WGS) entry which is preliminary data.</text>
</comment>
<feature type="domain" description="Rhodanese" evidence="3">
    <location>
        <begin position="161"/>
        <end position="273"/>
    </location>
</feature>
<keyword evidence="1" id="KW-0808">Transferase</keyword>
<evidence type="ECO:0000256" key="1">
    <source>
        <dbReference type="ARBA" id="ARBA00022679"/>
    </source>
</evidence>
<accession>A0A934PQ56</accession>
<protein>
    <submittedName>
        <fullName evidence="4">Sulfurtransferase</fullName>
    </submittedName>
</protein>
<sequence>MSPLKSVQWLYENQDNPRLVILETVLDNSVNTTSNKEAKHIPNAVLFPISTDFSDTSSPLPNTIPTANQFTSEAQKLGIHSDSVIVVYDAIGVYSSPRAWWLFLSMGHQEVYVLDGGLPEWMAQGFETAARYRKPLLKGNFVAHFQPKRISTLENVVQNLTNETQLLIDARSPDRFSGETPDSRKNARSGRIPKSINLHYEKLYNGPRLKNKETLETLFSEILSDNKPLIFSCGSGITACIVALAATAAGYQDMSIYDGSWSEWGIDYRLPIEKDML</sequence>
<gene>
    <name evidence="4" type="ORF">I5M07_14530</name>
</gene>
<evidence type="ECO:0000259" key="3">
    <source>
        <dbReference type="PROSITE" id="PS50206"/>
    </source>
</evidence>
<dbReference type="InterPro" id="IPR036873">
    <property type="entry name" value="Rhodanese-like_dom_sf"/>
</dbReference>
<dbReference type="CDD" id="cd01449">
    <property type="entry name" value="TST_Repeat_2"/>
    <property type="match status" value="1"/>
</dbReference>
<dbReference type="Proteomes" id="UP000609172">
    <property type="component" value="Unassembled WGS sequence"/>
</dbReference>
<keyword evidence="5" id="KW-1185">Reference proteome</keyword>
<dbReference type="InterPro" id="IPR001763">
    <property type="entry name" value="Rhodanese-like_dom"/>
</dbReference>